<reference evidence="2" key="1">
    <citation type="submission" date="2016-10" db="EMBL/GenBank/DDBJ databases">
        <authorList>
            <person name="Varghese N."/>
            <person name="Submissions S."/>
        </authorList>
    </citation>
    <scope>NUCLEOTIDE SEQUENCE [LARGE SCALE GENOMIC DNA]</scope>
    <source>
        <strain evidence="2">DSM 5918</strain>
    </source>
</reference>
<organism evidence="1 2">
    <name type="scientific">Desulfomicrobium apsheronum</name>
    <dbReference type="NCBI Taxonomy" id="52560"/>
    <lineage>
        <taxon>Bacteria</taxon>
        <taxon>Pseudomonadati</taxon>
        <taxon>Thermodesulfobacteriota</taxon>
        <taxon>Desulfovibrionia</taxon>
        <taxon>Desulfovibrionales</taxon>
        <taxon>Desulfomicrobiaceae</taxon>
        <taxon>Desulfomicrobium</taxon>
    </lineage>
</organism>
<keyword evidence="2" id="KW-1185">Reference proteome</keyword>
<dbReference type="AlphaFoldDB" id="A0A1I3ZCF5"/>
<evidence type="ECO:0000313" key="2">
    <source>
        <dbReference type="Proteomes" id="UP000198635"/>
    </source>
</evidence>
<protein>
    <submittedName>
        <fullName evidence="1">Uncharacterized protein</fullName>
    </submittedName>
</protein>
<evidence type="ECO:0000313" key="1">
    <source>
        <dbReference type="EMBL" id="SFK41683.1"/>
    </source>
</evidence>
<dbReference type="Proteomes" id="UP000198635">
    <property type="component" value="Unassembled WGS sequence"/>
</dbReference>
<dbReference type="EMBL" id="FORX01000023">
    <property type="protein sequence ID" value="SFK41683.1"/>
    <property type="molecule type" value="Genomic_DNA"/>
</dbReference>
<proteinExistence type="predicted"/>
<accession>A0A1I3ZCF5</accession>
<dbReference type="RefSeq" id="WP_092378813.1">
    <property type="nucleotide sequence ID" value="NZ_FORX01000023.1"/>
</dbReference>
<sequence length="98" mass="11534">MSWHSKAMASYDHGWSDYVKGLKQALIDLEQDITEAEKMSDTCTLEWCEAIEHVVDELSNAIYSIHEPVFSTDEQSQSIKDMRKRIHEIYHRYKMVKP</sequence>
<dbReference type="OrthoDB" id="5456907at2"/>
<name>A0A1I3ZCF5_9BACT</name>
<gene>
    <name evidence="1" type="ORF">SAMN04488082_12341</name>
</gene>